<proteinExistence type="predicted"/>
<dbReference type="GO" id="GO:0003842">
    <property type="term" value="F:L-glutamate gamma-semialdehyde dehydrogenase activity"/>
    <property type="evidence" value="ECO:0007669"/>
    <property type="project" value="TreeGrafter"/>
</dbReference>
<evidence type="ECO:0000259" key="3">
    <source>
        <dbReference type="Pfam" id="PF00171"/>
    </source>
</evidence>
<dbReference type="EMBL" id="CAJVCH010358462">
    <property type="protein sequence ID" value="CAG7815993.1"/>
    <property type="molecule type" value="Genomic_DNA"/>
</dbReference>
<dbReference type="InterPro" id="IPR050485">
    <property type="entry name" value="Proline_metab_enzyme"/>
</dbReference>
<protein>
    <recommendedName>
        <fullName evidence="3">Aldehyde dehydrogenase domain-containing protein</fullName>
    </recommendedName>
</protein>
<comment type="caution">
    <text evidence="4">The sequence shown here is derived from an EMBL/GenBank/DDBJ whole genome shotgun (WGS) entry which is preliminary data.</text>
</comment>
<dbReference type="PANTHER" id="PTHR42862">
    <property type="entry name" value="DELTA-1-PYRROLINE-5-CARBOXYLATE DEHYDROGENASE 1, ISOFORM A-RELATED"/>
    <property type="match status" value="1"/>
</dbReference>
<dbReference type="AlphaFoldDB" id="A0A8J2KFU1"/>
<evidence type="ECO:0000313" key="4">
    <source>
        <dbReference type="EMBL" id="CAG7815993.1"/>
    </source>
</evidence>
<dbReference type="Proteomes" id="UP000708208">
    <property type="component" value="Unassembled WGS sequence"/>
</dbReference>
<keyword evidence="2" id="KW-0520">NAD</keyword>
<sequence length="214" mass="24157">MYVPNGVFMDGSYMGGMLQNEPTLTYEVGSKERRVLESTIKRYQKECEEIPIIIGGQEFKTDKAVYQVSPFNHKSKIAKFYYATPELVSKSIVAAKEAQKKWEQVPFEERLKIWFKAADLISGPYRQKLNCATMLGQGKTVIQCEIDAAAELADFIRFNALYARDMLKWQPVSETPNVIKNSMRLRGLEGFVAAVSPFNFTAIGGNLAYTPALM</sequence>
<feature type="domain" description="Aldehyde dehydrogenase" evidence="3">
    <location>
        <begin position="64"/>
        <end position="213"/>
    </location>
</feature>
<accession>A0A8J2KFU1</accession>
<gene>
    <name evidence="4" type="ORF">AFUS01_LOCUS26636</name>
</gene>
<name>A0A8J2KFU1_9HEXA</name>
<keyword evidence="5" id="KW-1185">Reference proteome</keyword>
<dbReference type="Pfam" id="PF00171">
    <property type="entry name" value="Aldedh"/>
    <property type="match status" value="1"/>
</dbReference>
<keyword evidence="1" id="KW-0560">Oxidoreductase</keyword>
<dbReference type="PANTHER" id="PTHR42862:SF1">
    <property type="entry name" value="DELTA-1-PYRROLINE-5-CARBOXYLATE DEHYDROGENASE 2, ISOFORM A-RELATED"/>
    <property type="match status" value="1"/>
</dbReference>
<organism evidence="4 5">
    <name type="scientific">Allacma fusca</name>
    <dbReference type="NCBI Taxonomy" id="39272"/>
    <lineage>
        <taxon>Eukaryota</taxon>
        <taxon>Metazoa</taxon>
        <taxon>Ecdysozoa</taxon>
        <taxon>Arthropoda</taxon>
        <taxon>Hexapoda</taxon>
        <taxon>Collembola</taxon>
        <taxon>Symphypleona</taxon>
        <taxon>Sminthuridae</taxon>
        <taxon>Allacma</taxon>
    </lineage>
</organism>
<evidence type="ECO:0000256" key="2">
    <source>
        <dbReference type="ARBA" id="ARBA00023027"/>
    </source>
</evidence>
<dbReference type="GO" id="GO:0005759">
    <property type="term" value="C:mitochondrial matrix"/>
    <property type="evidence" value="ECO:0007669"/>
    <property type="project" value="TreeGrafter"/>
</dbReference>
<evidence type="ECO:0000256" key="1">
    <source>
        <dbReference type="ARBA" id="ARBA00023002"/>
    </source>
</evidence>
<dbReference type="GO" id="GO:0010133">
    <property type="term" value="P:L-proline catabolic process to L-glutamate"/>
    <property type="evidence" value="ECO:0007669"/>
    <property type="project" value="TreeGrafter"/>
</dbReference>
<evidence type="ECO:0000313" key="5">
    <source>
        <dbReference type="Proteomes" id="UP000708208"/>
    </source>
</evidence>
<dbReference type="OrthoDB" id="5322683at2759"/>
<feature type="non-terminal residue" evidence="4">
    <location>
        <position position="1"/>
    </location>
</feature>
<reference evidence="4" key="1">
    <citation type="submission" date="2021-06" db="EMBL/GenBank/DDBJ databases">
        <authorList>
            <person name="Hodson N. C."/>
            <person name="Mongue J. A."/>
            <person name="Jaron S. K."/>
        </authorList>
    </citation>
    <scope>NUCLEOTIDE SEQUENCE</scope>
</reference>
<dbReference type="InterPro" id="IPR015590">
    <property type="entry name" value="Aldehyde_DH_dom"/>
</dbReference>